<dbReference type="Pfam" id="PF04998">
    <property type="entry name" value="RNA_pol_Rpb1_5"/>
    <property type="match status" value="1"/>
</dbReference>
<evidence type="ECO:0000256" key="3">
    <source>
        <dbReference type="ARBA" id="ARBA00022679"/>
    </source>
</evidence>
<dbReference type="Gene3D" id="1.10.150.390">
    <property type="match status" value="1"/>
</dbReference>
<gene>
    <name evidence="8" type="ORF">A2125_01670</name>
</gene>
<proteinExistence type="predicted"/>
<sequence>MEVGTPVGVVAAQSIGEPGTQLTLKSKHAGGIIGLDVTQGLPRVEELFEARTPKVLSPLSEISGKVRVAETEEGWKVMIASVGKPKEEREYLIAKTVKLVVEDGQLVDVGTALAGASLDIKEVLSVRGLQAAQEYLVNNVQGVYESQGIPINDKHFEVIVRKMSDKVKIATAGDTPMLPGELVDRATFEEENEKVLAAGGEPASAQQIVLGITKRALFTESWLSAASFEQTTDILTEASTSGREDRLLGLKENVIIGRLIPVAESAAALPLA</sequence>
<name>A0A1F7WTA6_9BACT</name>
<dbReference type="GO" id="GO:0003677">
    <property type="term" value="F:DNA binding"/>
    <property type="evidence" value="ECO:0007669"/>
    <property type="project" value="InterPro"/>
</dbReference>
<dbReference type="Proteomes" id="UP000178812">
    <property type="component" value="Unassembled WGS sequence"/>
</dbReference>
<dbReference type="EC" id="2.7.7.6" evidence="1"/>
<evidence type="ECO:0000256" key="6">
    <source>
        <dbReference type="ARBA" id="ARBA00048552"/>
    </source>
</evidence>
<dbReference type="Gene3D" id="2.40.50.100">
    <property type="match status" value="1"/>
</dbReference>
<keyword evidence="4" id="KW-0548">Nucleotidyltransferase</keyword>
<dbReference type="PANTHER" id="PTHR19376">
    <property type="entry name" value="DNA-DIRECTED RNA POLYMERASE"/>
    <property type="match status" value="1"/>
</dbReference>
<feature type="domain" description="RNA polymerase Rpb1" evidence="7">
    <location>
        <begin position="2"/>
        <end position="215"/>
    </location>
</feature>
<comment type="catalytic activity">
    <reaction evidence="6">
        <text>RNA(n) + a ribonucleoside 5'-triphosphate = RNA(n+1) + diphosphate</text>
        <dbReference type="Rhea" id="RHEA:21248"/>
        <dbReference type="Rhea" id="RHEA-COMP:14527"/>
        <dbReference type="Rhea" id="RHEA-COMP:17342"/>
        <dbReference type="ChEBI" id="CHEBI:33019"/>
        <dbReference type="ChEBI" id="CHEBI:61557"/>
        <dbReference type="ChEBI" id="CHEBI:140395"/>
        <dbReference type="EC" id="2.7.7.6"/>
    </reaction>
</comment>
<evidence type="ECO:0000256" key="1">
    <source>
        <dbReference type="ARBA" id="ARBA00012418"/>
    </source>
</evidence>
<dbReference type="SUPFAM" id="SSF64484">
    <property type="entry name" value="beta and beta-prime subunits of DNA dependent RNA-polymerase"/>
    <property type="match status" value="1"/>
</dbReference>
<dbReference type="AlphaFoldDB" id="A0A1F7WTA6"/>
<evidence type="ECO:0000256" key="5">
    <source>
        <dbReference type="ARBA" id="ARBA00023163"/>
    </source>
</evidence>
<dbReference type="GO" id="GO:0006351">
    <property type="term" value="P:DNA-templated transcription"/>
    <property type="evidence" value="ECO:0007669"/>
    <property type="project" value="InterPro"/>
</dbReference>
<keyword evidence="2" id="KW-0240">DNA-directed RNA polymerase</keyword>
<keyword evidence="3" id="KW-0808">Transferase</keyword>
<dbReference type="PANTHER" id="PTHR19376:SF54">
    <property type="entry name" value="DNA-DIRECTED RNA POLYMERASE SUBUNIT BETA"/>
    <property type="match status" value="1"/>
</dbReference>
<reference evidence="8 9" key="1">
    <citation type="journal article" date="2016" name="Nat. Commun.">
        <title>Thousands of microbial genomes shed light on interconnected biogeochemical processes in an aquifer system.</title>
        <authorList>
            <person name="Anantharaman K."/>
            <person name="Brown C.T."/>
            <person name="Hug L.A."/>
            <person name="Sharon I."/>
            <person name="Castelle C.J."/>
            <person name="Probst A.J."/>
            <person name="Thomas B.C."/>
            <person name="Singh A."/>
            <person name="Wilkins M.J."/>
            <person name="Karaoz U."/>
            <person name="Brodie E.L."/>
            <person name="Williams K.H."/>
            <person name="Hubbard S.S."/>
            <person name="Banfield J.F."/>
        </authorList>
    </citation>
    <scope>NUCLEOTIDE SEQUENCE [LARGE SCALE GENOMIC DNA]</scope>
</reference>
<dbReference type="CDD" id="cd02655">
    <property type="entry name" value="RNAP_beta'_C"/>
    <property type="match status" value="1"/>
</dbReference>
<dbReference type="InterPro" id="IPR045867">
    <property type="entry name" value="DNA-dir_RpoC_beta_prime"/>
</dbReference>
<evidence type="ECO:0000256" key="2">
    <source>
        <dbReference type="ARBA" id="ARBA00022478"/>
    </source>
</evidence>
<organism evidence="8 9">
    <name type="scientific">Candidatus Woesebacteria bacterium GWB1_43_5</name>
    <dbReference type="NCBI Taxonomy" id="1802474"/>
    <lineage>
        <taxon>Bacteria</taxon>
        <taxon>Candidatus Woeseibacteriota</taxon>
    </lineage>
</organism>
<evidence type="ECO:0000313" key="8">
    <source>
        <dbReference type="EMBL" id="OGM06012.1"/>
    </source>
</evidence>
<keyword evidence="5" id="KW-0804">Transcription</keyword>
<dbReference type="GO" id="GO:0003899">
    <property type="term" value="F:DNA-directed RNA polymerase activity"/>
    <property type="evidence" value="ECO:0007669"/>
    <property type="project" value="UniProtKB-EC"/>
</dbReference>
<dbReference type="InterPro" id="IPR007081">
    <property type="entry name" value="RNA_pol_Rpb1_5"/>
</dbReference>
<comment type="caution">
    <text evidence="8">The sequence shown here is derived from an EMBL/GenBank/DDBJ whole genome shotgun (WGS) entry which is preliminary data.</text>
</comment>
<dbReference type="Gene3D" id="1.10.1790.20">
    <property type="match status" value="1"/>
</dbReference>
<evidence type="ECO:0000259" key="7">
    <source>
        <dbReference type="Pfam" id="PF04998"/>
    </source>
</evidence>
<accession>A0A1F7WTA6</accession>
<protein>
    <recommendedName>
        <fullName evidence="1">DNA-directed RNA polymerase</fullName>
        <ecNumber evidence="1">2.7.7.6</ecNumber>
    </recommendedName>
</protein>
<evidence type="ECO:0000313" key="9">
    <source>
        <dbReference type="Proteomes" id="UP000178812"/>
    </source>
</evidence>
<dbReference type="GO" id="GO:0000428">
    <property type="term" value="C:DNA-directed RNA polymerase complex"/>
    <property type="evidence" value="ECO:0007669"/>
    <property type="project" value="UniProtKB-KW"/>
</dbReference>
<dbReference type="EMBL" id="MGFM01000008">
    <property type="protein sequence ID" value="OGM06012.1"/>
    <property type="molecule type" value="Genomic_DNA"/>
</dbReference>
<evidence type="ECO:0000256" key="4">
    <source>
        <dbReference type="ARBA" id="ARBA00022695"/>
    </source>
</evidence>